<dbReference type="Proteomes" id="UP000608662">
    <property type="component" value="Unassembled WGS sequence"/>
</dbReference>
<proteinExistence type="predicted"/>
<dbReference type="PANTHER" id="PTHR43072">
    <property type="entry name" value="N-ACETYLTRANSFERASE"/>
    <property type="match status" value="1"/>
</dbReference>
<dbReference type="EMBL" id="WOYG01000001">
    <property type="protein sequence ID" value="NLV10946.1"/>
    <property type="molecule type" value="Genomic_DNA"/>
</dbReference>
<dbReference type="OrthoDB" id="55684at2157"/>
<evidence type="ECO:0000259" key="1">
    <source>
        <dbReference type="PROSITE" id="PS51186"/>
    </source>
</evidence>
<organism evidence="2 3">
    <name type="scientific">Halomicrobium mukohataei</name>
    <dbReference type="NCBI Taxonomy" id="57705"/>
    <lineage>
        <taxon>Archaea</taxon>
        <taxon>Methanobacteriati</taxon>
        <taxon>Methanobacteriota</taxon>
        <taxon>Stenosarchaea group</taxon>
        <taxon>Halobacteria</taxon>
        <taxon>Halobacteriales</taxon>
        <taxon>Haloarculaceae</taxon>
        <taxon>Halomicrobium</taxon>
    </lineage>
</organism>
<dbReference type="CDD" id="cd04301">
    <property type="entry name" value="NAT_SF"/>
    <property type="match status" value="1"/>
</dbReference>
<sequence>MELTEPLQFDHEDRKDIYEYVERHGSVEPEELRRALGMEPRPFGHHVAILKRNGTLEVIDGALRVAYEDSAEEEFTADDVSFTIRQARQEDLTGLVGAIRQAIGGKTYVDAETVADVVDSEGVLLRHNELESRIFFVACVEDEVVGWVHLKHPELDKLSHTAELTLGVLEQYRGLGIGSHLLERGLEWADKHGYEKIYNSIPSTNEEAIAFLDAHGWETEAVRADHYKLDGDYIDEVMMAKALYSNN</sequence>
<evidence type="ECO:0000313" key="3">
    <source>
        <dbReference type="Proteomes" id="UP000608662"/>
    </source>
</evidence>
<accession>A0A847UEM8</accession>
<protein>
    <submittedName>
        <fullName evidence="2">GNAT family N-acetyltransferase</fullName>
    </submittedName>
</protein>
<dbReference type="Pfam" id="PF00583">
    <property type="entry name" value="Acetyltransf_1"/>
    <property type="match status" value="1"/>
</dbReference>
<feature type="domain" description="N-acetyltransferase" evidence="1">
    <location>
        <begin position="82"/>
        <end position="244"/>
    </location>
</feature>
<comment type="caution">
    <text evidence="2">The sequence shown here is derived from an EMBL/GenBank/DDBJ whole genome shotgun (WGS) entry which is preliminary data.</text>
</comment>
<evidence type="ECO:0000313" key="2">
    <source>
        <dbReference type="EMBL" id="NLV10946.1"/>
    </source>
</evidence>
<dbReference type="Gene3D" id="3.40.630.30">
    <property type="match status" value="1"/>
</dbReference>
<dbReference type="InterPro" id="IPR016181">
    <property type="entry name" value="Acyl_CoA_acyltransferase"/>
</dbReference>
<dbReference type="GO" id="GO:0016747">
    <property type="term" value="F:acyltransferase activity, transferring groups other than amino-acyl groups"/>
    <property type="evidence" value="ECO:0007669"/>
    <property type="project" value="InterPro"/>
</dbReference>
<keyword evidence="2" id="KW-0808">Transferase</keyword>
<dbReference type="SUPFAM" id="SSF55729">
    <property type="entry name" value="Acyl-CoA N-acyltransferases (Nat)"/>
    <property type="match status" value="1"/>
</dbReference>
<reference evidence="2" key="1">
    <citation type="submission" date="2019-12" db="EMBL/GenBank/DDBJ databases">
        <title>Whole-genome sequence of Halomicrobium mukohataei pws1.</title>
        <authorList>
            <person name="Verma D.K."/>
            <person name="Gopal K."/>
            <person name="Prasad E.S."/>
        </authorList>
    </citation>
    <scope>NUCLEOTIDE SEQUENCE</scope>
    <source>
        <strain evidence="2">Pws1</strain>
    </source>
</reference>
<gene>
    <name evidence="2" type="ORF">GOC74_13530</name>
</gene>
<dbReference type="RefSeq" id="WP_170094577.1">
    <property type="nucleotide sequence ID" value="NZ_WOYG01000001.1"/>
</dbReference>
<dbReference type="AlphaFoldDB" id="A0A847UEM8"/>
<dbReference type="PROSITE" id="PS51186">
    <property type="entry name" value="GNAT"/>
    <property type="match status" value="1"/>
</dbReference>
<dbReference type="InterPro" id="IPR000182">
    <property type="entry name" value="GNAT_dom"/>
</dbReference>
<dbReference type="PANTHER" id="PTHR43072:SF52">
    <property type="entry name" value="GCN5-RELATED N-ACETYLTRANSFERASE"/>
    <property type="match status" value="1"/>
</dbReference>
<name>A0A847UEM8_9EURY</name>